<name>A0AAV8YKC1_9CUCU</name>
<proteinExistence type="predicted"/>
<evidence type="ECO:0000313" key="2">
    <source>
        <dbReference type="EMBL" id="KAJ8951734.1"/>
    </source>
</evidence>
<dbReference type="EMBL" id="JAPWTK010000079">
    <property type="protein sequence ID" value="KAJ8951734.1"/>
    <property type="molecule type" value="Genomic_DNA"/>
</dbReference>
<sequence length="287" mass="32057">MRSDIIGRDIVFYKPYWVIVPNEGEEDGQTTGAGATNREPGCEISLNLGNWATVFQAEITAISACAQEMTRRSYKNKRIQIISDSQAALKALGAVQVHSQVVKACMDSLTQLAEHNNITLKWMRGHQGHEGNERADFLAKRGAQVPLIGQEPTCGLAYRIARRVMKRKTYIALGESPRVETLADLVSWDKSKDFIKLGRNQLRWIVGLFTGHCPLKRHLTTIGVKNDLDCRRCGEEEETFLHILCECPALAAIRHSNFGAITIEPKEVTDAPLETVLKFLKETGLIE</sequence>
<dbReference type="InterPro" id="IPR012337">
    <property type="entry name" value="RNaseH-like_sf"/>
</dbReference>
<comment type="caution">
    <text evidence="2">The sequence shown here is derived from an EMBL/GenBank/DDBJ whole genome shotgun (WGS) entry which is preliminary data.</text>
</comment>
<dbReference type="GO" id="GO:0004523">
    <property type="term" value="F:RNA-DNA hybrid ribonuclease activity"/>
    <property type="evidence" value="ECO:0007669"/>
    <property type="project" value="InterPro"/>
</dbReference>
<accession>A0AAV8YKC1</accession>
<dbReference type="Pfam" id="PF00075">
    <property type="entry name" value="RNase_H"/>
    <property type="match status" value="1"/>
</dbReference>
<gene>
    <name evidence="2" type="ORF">NQ318_012585</name>
</gene>
<keyword evidence="3" id="KW-1185">Reference proteome</keyword>
<dbReference type="CDD" id="cd09276">
    <property type="entry name" value="Rnase_HI_RT_non_LTR"/>
    <property type="match status" value="1"/>
</dbReference>
<dbReference type="Proteomes" id="UP001162162">
    <property type="component" value="Unassembled WGS sequence"/>
</dbReference>
<feature type="domain" description="RNase H type-1" evidence="1">
    <location>
        <begin position="18"/>
        <end position="144"/>
    </location>
</feature>
<dbReference type="InterPro" id="IPR002156">
    <property type="entry name" value="RNaseH_domain"/>
</dbReference>
<protein>
    <recommendedName>
        <fullName evidence="1">RNase H type-1 domain-containing protein</fullName>
    </recommendedName>
</protein>
<dbReference type="InterPro" id="IPR036397">
    <property type="entry name" value="RNaseH_sf"/>
</dbReference>
<reference evidence="2" key="1">
    <citation type="journal article" date="2023" name="Insect Mol. Biol.">
        <title>Genome sequencing provides insights into the evolution of gene families encoding plant cell wall-degrading enzymes in longhorned beetles.</title>
        <authorList>
            <person name="Shin N.R."/>
            <person name="Okamura Y."/>
            <person name="Kirsch R."/>
            <person name="Pauchet Y."/>
        </authorList>
    </citation>
    <scope>NUCLEOTIDE SEQUENCE</scope>
    <source>
        <strain evidence="2">AMC_N1</strain>
    </source>
</reference>
<evidence type="ECO:0000313" key="3">
    <source>
        <dbReference type="Proteomes" id="UP001162162"/>
    </source>
</evidence>
<dbReference type="GO" id="GO:0003676">
    <property type="term" value="F:nucleic acid binding"/>
    <property type="evidence" value="ECO:0007669"/>
    <property type="project" value="InterPro"/>
</dbReference>
<organism evidence="2 3">
    <name type="scientific">Aromia moschata</name>
    <dbReference type="NCBI Taxonomy" id="1265417"/>
    <lineage>
        <taxon>Eukaryota</taxon>
        <taxon>Metazoa</taxon>
        <taxon>Ecdysozoa</taxon>
        <taxon>Arthropoda</taxon>
        <taxon>Hexapoda</taxon>
        <taxon>Insecta</taxon>
        <taxon>Pterygota</taxon>
        <taxon>Neoptera</taxon>
        <taxon>Endopterygota</taxon>
        <taxon>Coleoptera</taxon>
        <taxon>Polyphaga</taxon>
        <taxon>Cucujiformia</taxon>
        <taxon>Chrysomeloidea</taxon>
        <taxon>Cerambycidae</taxon>
        <taxon>Cerambycinae</taxon>
        <taxon>Callichromatini</taxon>
        <taxon>Aromia</taxon>
    </lineage>
</organism>
<dbReference type="SUPFAM" id="SSF53098">
    <property type="entry name" value="Ribonuclease H-like"/>
    <property type="match status" value="1"/>
</dbReference>
<dbReference type="AlphaFoldDB" id="A0AAV8YKC1"/>
<evidence type="ECO:0000259" key="1">
    <source>
        <dbReference type="PROSITE" id="PS50879"/>
    </source>
</evidence>
<dbReference type="Gene3D" id="3.30.420.10">
    <property type="entry name" value="Ribonuclease H-like superfamily/Ribonuclease H"/>
    <property type="match status" value="1"/>
</dbReference>
<dbReference type="PROSITE" id="PS50879">
    <property type="entry name" value="RNASE_H_1"/>
    <property type="match status" value="1"/>
</dbReference>